<dbReference type="Gene3D" id="1.25.10.10">
    <property type="entry name" value="Leucine-rich Repeat Variant"/>
    <property type="match status" value="1"/>
</dbReference>
<dbReference type="InterPro" id="IPR016024">
    <property type="entry name" value="ARM-type_fold"/>
</dbReference>
<proteinExistence type="inferred from homology"/>
<dbReference type="GO" id="GO:0005737">
    <property type="term" value="C:cytoplasm"/>
    <property type="evidence" value="ECO:0007669"/>
    <property type="project" value="TreeGrafter"/>
</dbReference>
<dbReference type="SUPFAM" id="SSF48371">
    <property type="entry name" value="ARM repeat"/>
    <property type="match status" value="1"/>
</dbReference>
<evidence type="ECO:0000256" key="4">
    <source>
        <dbReference type="ARBA" id="ARBA00022927"/>
    </source>
</evidence>
<evidence type="ECO:0008006" key="8">
    <source>
        <dbReference type="Google" id="ProtNLM"/>
    </source>
</evidence>
<dbReference type="InterPro" id="IPR057942">
    <property type="entry name" value="TPR_TNPO3_IPO13_3rd"/>
</dbReference>
<evidence type="ECO:0000313" key="6">
    <source>
        <dbReference type="EMBL" id="CAG9803311.1"/>
    </source>
</evidence>
<dbReference type="InterPro" id="IPR051345">
    <property type="entry name" value="Importin_beta-like_NTR"/>
</dbReference>
<evidence type="ECO:0000256" key="3">
    <source>
        <dbReference type="ARBA" id="ARBA00022448"/>
    </source>
</evidence>
<dbReference type="OrthoDB" id="435593at2759"/>
<keyword evidence="3" id="KW-0813">Transport</keyword>
<evidence type="ECO:0000313" key="7">
    <source>
        <dbReference type="Proteomes" id="UP001153620"/>
    </source>
</evidence>
<dbReference type="GO" id="GO:0006606">
    <property type="term" value="P:protein import into nucleus"/>
    <property type="evidence" value="ECO:0007669"/>
    <property type="project" value="TreeGrafter"/>
</dbReference>
<dbReference type="GO" id="GO:0005634">
    <property type="term" value="C:nucleus"/>
    <property type="evidence" value="ECO:0007669"/>
    <property type="project" value="UniProtKB-SubCell"/>
</dbReference>
<protein>
    <recommendedName>
        <fullName evidence="8">Exportin-1/Importin-beta-like domain-containing protein</fullName>
    </recommendedName>
</protein>
<evidence type="ECO:0000256" key="5">
    <source>
        <dbReference type="ARBA" id="ARBA00023242"/>
    </source>
</evidence>
<sequence length="774" mass="88555">MELQHLIDIFTIPDRTVREDQLRCVSKHQKTIFCTMLVSDLVANAYPILPSITINYVDHCFIDLSKKIDLNVALECIKAVTGWIKNRKVSFDAVINSIEACWAYQIIIFNDSSDAAFQVAGEFLKMTALLLDMKAFNSRQFIKQISDLELLFASNISLEKAKVLTKIFVALADKVFQWSSEYPNEINRRSEEKDRIITILIKCASSKACCELELPFWKKLPTYLKSSKVYGRFIEELILYFALHCKIVDGIEMETNINSGLMTFRESVIEVIQQLTSIMNTQNLIDFFFNMMPLSSATDFEVCLFIISSVAWKIEINDNRNVQSIIEYVLQVDINSHASILAIAAKLLNNFDRWISYFHQTYLLRTLTFLVDIIRRGTIASSEAATALGRIFSECRTKMEPYLNEMILIFQNLNFYFVHSKAKLEITKGITRIGCSLKEPKRTEFLMLFSDIQLNRVFEARTTGNFIIHQLDCLTEIYHNIHVCTVHNEVNPMDLILVNHWPHICSVLDAYQADCEVMPKISEVIECSIPNVSLSALPLLDQITKQFMLYFGISKCPLLLRPLNAIVDKLGKYEKFTDGLLTVFEGTTLLVLNALHDEMKLKLVDEYFYLAAAYFKKLAVKLLKSPMIIKVIELSIELCKINDKSSNGYVLDFLICIFTCNEIHPDIKLCVEQAMTVFGDRIIGTLLESAVYVFDITLIVKVVNIFDAFKTKSNAGFKELMVVALKKISNKSSTGILKIQESDVTKFLDLMTREKMSKSEMINGITEFRKLMRG</sequence>
<evidence type="ECO:0000256" key="1">
    <source>
        <dbReference type="ARBA" id="ARBA00004123"/>
    </source>
</evidence>
<keyword evidence="7" id="KW-1185">Reference proteome</keyword>
<dbReference type="PANTHER" id="PTHR12363">
    <property type="entry name" value="TRANSPORTIN 3 AND IMPORTIN 13"/>
    <property type="match status" value="1"/>
</dbReference>
<evidence type="ECO:0000256" key="2">
    <source>
        <dbReference type="ARBA" id="ARBA00007991"/>
    </source>
</evidence>
<dbReference type="AlphaFoldDB" id="A0A9N9WRR5"/>
<dbReference type="Proteomes" id="UP001153620">
    <property type="component" value="Chromosome 2"/>
</dbReference>
<accession>A0A9N9WRR5</accession>
<name>A0A9N9WRR5_9DIPT</name>
<keyword evidence="4" id="KW-0653">Protein transport</keyword>
<gene>
    <name evidence="6" type="ORF">CHIRRI_LOCUS6212</name>
</gene>
<dbReference type="Pfam" id="PF24140">
    <property type="entry name" value="TPR_TNPO3_IPO13_3rd"/>
    <property type="match status" value="1"/>
</dbReference>
<dbReference type="PANTHER" id="PTHR12363:SF33">
    <property type="entry name" value="IMPORTIN-13"/>
    <property type="match status" value="1"/>
</dbReference>
<reference evidence="6" key="1">
    <citation type="submission" date="2022-01" db="EMBL/GenBank/DDBJ databases">
        <authorList>
            <person name="King R."/>
        </authorList>
    </citation>
    <scope>NUCLEOTIDE SEQUENCE</scope>
</reference>
<comment type="similarity">
    <text evidence="2">Belongs to the importin beta family.</text>
</comment>
<comment type="subcellular location">
    <subcellularLocation>
        <location evidence="1">Nucleus</location>
    </subcellularLocation>
</comment>
<dbReference type="InterPro" id="IPR011989">
    <property type="entry name" value="ARM-like"/>
</dbReference>
<organism evidence="6 7">
    <name type="scientific">Chironomus riparius</name>
    <dbReference type="NCBI Taxonomy" id="315576"/>
    <lineage>
        <taxon>Eukaryota</taxon>
        <taxon>Metazoa</taxon>
        <taxon>Ecdysozoa</taxon>
        <taxon>Arthropoda</taxon>
        <taxon>Hexapoda</taxon>
        <taxon>Insecta</taxon>
        <taxon>Pterygota</taxon>
        <taxon>Neoptera</taxon>
        <taxon>Endopterygota</taxon>
        <taxon>Diptera</taxon>
        <taxon>Nematocera</taxon>
        <taxon>Chironomoidea</taxon>
        <taxon>Chironomidae</taxon>
        <taxon>Chironominae</taxon>
        <taxon>Chironomus</taxon>
    </lineage>
</organism>
<dbReference type="EMBL" id="OU895878">
    <property type="protein sequence ID" value="CAG9803311.1"/>
    <property type="molecule type" value="Genomic_DNA"/>
</dbReference>
<reference evidence="6" key="2">
    <citation type="submission" date="2022-10" db="EMBL/GenBank/DDBJ databases">
        <authorList>
            <consortium name="ENA_rothamsted_submissions"/>
            <consortium name="culmorum"/>
            <person name="King R."/>
        </authorList>
    </citation>
    <scope>NUCLEOTIDE SEQUENCE</scope>
</reference>
<keyword evidence="5" id="KW-0539">Nucleus</keyword>